<dbReference type="InterPro" id="IPR017871">
    <property type="entry name" value="ABC_transporter-like_CS"/>
</dbReference>
<reference evidence="11" key="1">
    <citation type="submission" date="2018-02" db="EMBL/GenBank/DDBJ databases">
        <authorList>
            <person name="Moore K."/>
            <person name="Momper L."/>
        </authorList>
    </citation>
    <scope>NUCLEOTIDE SEQUENCE [LARGE SCALE GENOMIC DNA]</scope>
    <source>
        <strain evidence="11">ULC18</strain>
    </source>
</reference>
<dbReference type="EMBL" id="PVWK01000102">
    <property type="protein sequence ID" value="PSB26628.1"/>
    <property type="molecule type" value="Genomic_DNA"/>
</dbReference>
<dbReference type="Proteomes" id="UP000239576">
    <property type="component" value="Unassembled WGS sequence"/>
</dbReference>
<evidence type="ECO:0000256" key="2">
    <source>
        <dbReference type="ARBA" id="ARBA00005417"/>
    </source>
</evidence>
<dbReference type="GO" id="GO:0043190">
    <property type="term" value="C:ATP-binding cassette (ABC) transporter complex"/>
    <property type="evidence" value="ECO:0007669"/>
    <property type="project" value="TreeGrafter"/>
</dbReference>
<reference evidence="10 11" key="2">
    <citation type="submission" date="2018-03" db="EMBL/GenBank/DDBJ databases">
        <title>The ancient ancestry and fast evolution of plastids.</title>
        <authorList>
            <person name="Moore K.R."/>
            <person name="Magnabosco C."/>
            <person name="Momper L."/>
            <person name="Gold D.A."/>
            <person name="Bosak T."/>
            <person name="Fournier G.P."/>
        </authorList>
    </citation>
    <scope>NUCLEOTIDE SEQUENCE [LARGE SCALE GENOMIC DNA]</scope>
    <source>
        <strain evidence="10 11">ULC18</strain>
    </source>
</reference>
<dbReference type="Gene3D" id="3.40.50.300">
    <property type="entry name" value="P-loop containing nucleotide triphosphate hydrolases"/>
    <property type="match status" value="2"/>
</dbReference>
<dbReference type="SMART" id="SM00382">
    <property type="entry name" value="AAA"/>
    <property type="match status" value="2"/>
</dbReference>
<dbReference type="OrthoDB" id="501320at2"/>
<dbReference type="GO" id="GO:0016887">
    <property type="term" value="F:ATP hydrolysis activity"/>
    <property type="evidence" value="ECO:0007669"/>
    <property type="project" value="InterPro"/>
</dbReference>
<keyword evidence="7" id="KW-1278">Translocase</keyword>
<comment type="similarity">
    <text evidence="2">Belongs to the ABC transporter superfamily.</text>
</comment>
<dbReference type="PROSITE" id="PS00211">
    <property type="entry name" value="ABC_TRANSPORTER_1"/>
    <property type="match status" value="2"/>
</dbReference>
<dbReference type="SUPFAM" id="SSF52540">
    <property type="entry name" value="P-loop containing nucleoside triphosphate hydrolases"/>
    <property type="match status" value="2"/>
</dbReference>
<keyword evidence="6 10" id="KW-0067">ATP-binding</keyword>
<dbReference type="RefSeq" id="WP_106257889.1">
    <property type="nucleotide sequence ID" value="NZ_CAWNSW010000040.1"/>
</dbReference>
<organism evidence="10 11">
    <name type="scientific">Stenomitos frigidus ULC18</name>
    <dbReference type="NCBI Taxonomy" id="2107698"/>
    <lineage>
        <taxon>Bacteria</taxon>
        <taxon>Bacillati</taxon>
        <taxon>Cyanobacteriota</taxon>
        <taxon>Cyanophyceae</taxon>
        <taxon>Leptolyngbyales</taxon>
        <taxon>Leptolyngbyaceae</taxon>
        <taxon>Stenomitos</taxon>
    </lineage>
</organism>
<dbReference type="InterPro" id="IPR003593">
    <property type="entry name" value="AAA+_ATPase"/>
</dbReference>
<evidence type="ECO:0000256" key="1">
    <source>
        <dbReference type="ARBA" id="ARBA00004202"/>
    </source>
</evidence>
<keyword evidence="3" id="KW-0813">Transport</keyword>
<evidence type="ECO:0000259" key="9">
    <source>
        <dbReference type="PROSITE" id="PS50893"/>
    </source>
</evidence>
<dbReference type="InterPro" id="IPR027417">
    <property type="entry name" value="P-loop_NTPase"/>
</dbReference>
<keyword evidence="8" id="KW-0472">Membrane</keyword>
<keyword evidence="11" id="KW-1185">Reference proteome</keyword>
<dbReference type="PROSITE" id="PS50893">
    <property type="entry name" value="ABC_TRANSPORTER_2"/>
    <property type="match status" value="2"/>
</dbReference>
<sequence>MPSLLTITDLSFTHIGRSQPTINPIHLTLQVGEIVLIAGATGSGKSTLLNCIAGISPIHTGGTLTGNIQYNHESILEWSVQQRSRILGIVLQNVETQLFTDQVTEELAFGLENLNLPPAQIGLLTNAALQEFGLESQRNWAITQLSAGQKQRLILACVLAMNQPLLLLDEPFAYLDRAGAELLLRLLKHRATQGQSILLVEHRLDLVKDVCDRVFQFEAGHLVEGGRALASVSVNRTGVESEEAIKHAPSGSHILQTQNVSWGGYPAFPDLEIGQGETVLLKGDNGCGKTTLLKLLCGLLKPSTGKIKLFGRNTRKQRVVHIAKTAGFVLQNPNHQLFGDSVRQEVLQPGVTTLAAEQMLEQLRLSDRAEQHPQSLSQGQKRRLALGAVLVRQPQLCLLDEITVGQDPQSLSLMLEVLRNFTQQGGTLILTSHDPQVADCLNARVIQIGSRG</sequence>
<evidence type="ECO:0000256" key="5">
    <source>
        <dbReference type="ARBA" id="ARBA00022741"/>
    </source>
</evidence>
<dbReference type="AlphaFoldDB" id="A0A2T1E1L1"/>
<dbReference type="InterPro" id="IPR003439">
    <property type="entry name" value="ABC_transporter-like_ATP-bd"/>
</dbReference>
<accession>A0A2T1E1L1</accession>
<name>A0A2T1E1L1_9CYAN</name>
<keyword evidence="4" id="KW-1003">Cell membrane</keyword>
<keyword evidence="5" id="KW-0547">Nucleotide-binding</keyword>
<feature type="domain" description="ABC transporter" evidence="9">
    <location>
        <begin position="5"/>
        <end position="244"/>
    </location>
</feature>
<dbReference type="Pfam" id="PF00005">
    <property type="entry name" value="ABC_tran"/>
    <property type="match status" value="2"/>
</dbReference>
<evidence type="ECO:0000256" key="4">
    <source>
        <dbReference type="ARBA" id="ARBA00022475"/>
    </source>
</evidence>
<evidence type="ECO:0000313" key="11">
    <source>
        <dbReference type="Proteomes" id="UP000239576"/>
    </source>
</evidence>
<dbReference type="PANTHER" id="PTHR43553">
    <property type="entry name" value="HEAVY METAL TRANSPORTER"/>
    <property type="match status" value="1"/>
</dbReference>
<dbReference type="GO" id="GO:0042626">
    <property type="term" value="F:ATPase-coupled transmembrane transporter activity"/>
    <property type="evidence" value="ECO:0007669"/>
    <property type="project" value="TreeGrafter"/>
</dbReference>
<feature type="domain" description="ABC transporter" evidence="9">
    <location>
        <begin position="255"/>
        <end position="449"/>
    </location>
</feature>
<dbReference type="GO" id="GO:0005524">
    <property type="term" value="F:ATP binding"/>
    <property type="evidence" value="ECO:0007669"/>
    <property type="project" value="UniProtKB-KW"/>
</dbReference>
<comment type="caution">
    <text evidence="10">The sequence shown here is derived from an EMBL/GenBank/DDBJ whole genome shotgun (WGS) entry which is preliminary data.</text>
</comment>
<dbReference type="PANTHER" id="PTHR43553:SF27">
    <property type="entry name" value="ENERGY-COUPLING FACTOR TRANSPORTER ATP-BINDING PROTEIN ECFA2"/>
    <property type="match status" value="1"/>
</dbReference>
<comment type="subcellular location">
    <subcellularLocation>
        <location evidence="1">Cell membrane</location>
        <topology evidence="1">Peripheral membrane protein</topology>
    </subcellularLocation>
</comment>
<evidence type="ECO:0000256" key="7">
    <source>
        <dbReference type="ARBA" id="ARBA00022967"/>
    </source>
</evidence>
<protein>
    <submittedName>
        <fullName evidence="10">ABC transporter ATP-binding protein</fullName>
    </submittedName>
</protein>
<evidence type="ECO:0000256" key="3">
    <source>
        <dbReference type="ARBA" id="ARBA00022448"/>
    </source>
</evidence>
<dbReference type="InterPro" id="IPR015856">
    <property type="entry name" value="ABC_transpr_CbiO/EcfA_su"/>
</dbReference>
<dbReference type="InterPro" id="IPR050095">
    <property type="entry name" value="ECF_ABC_transporter_ATP-bd"/>
</dbReference>
<evidence type="ECO:0000313" key="10">
    <source>
        <dbReference type="EMBL" id="PSB26628.1"/>
    </source>
</evidence>
<evidence type="ECO:0000256" key="6">
    <source>
        <dbReference type="ARBA" id="ARBA00022840"/>
    </source>
</evidence>
<dbReference type="CDD" id="cd03225">
    <property type="entry name" value="ABC_cobalt_CbiO_domain1"/>
    <property type="match status" value="2"/>
</dbReference>
<evidence type="ECO:0000256" key="8">
    <source>
        <dbReference type="ARBA" id="ARBA00023136"/>
    </source>
</evidence>
<proteinExistence type="inferred from homology"/>
<gene>
    <name evidence="10" type="ORF">C7B82_19165</name>
</gene>